<dbReference type="PANTHER" id="PTHR30258">
    <property type="entry name" value="TYPE II SECRETION SYSTEM PROTEIN GSPE-RELATED"/>
    <property type="match status" value="1"/>
</dbReference>
<dbReference type="InterPro" id="IPR007831">
    <property type="entry name" value="T2SS_GspE_N"/>
</dbReference>
<comment type="similarity">
    <text evidence="1">Belongs to the GSP E family.</text>
</comment>
<dbReference type="InterPro" id="IPR037257">
    <property type="entry name" value="T2SS_E_N_sf"/>
</dbReference>
<evidence type="ECO:0000256" key="2">
    <source>
        <dbReference type="ARBA" id="ARBA00022741"/>
    </source>
</evidence>
<gene>
    <name evidence="5" type="ordered locus">Fnod_0138</name>
</gene>
<reference evidence="5 6" key="1">
    <citation type="submission" date="2007-07" db="EMBL/GenBank/DDBJ databases">
        <title>Complete sequence of Fervidobacterium nodosum Rt17-B1.</title>
        <authorList>
            <consortium name="US DOE Joint Genome Institute"/>
            <person name="Copeland A."/>
            <person name="Lucas S."/>
            <person name="Lapidus A."/>
            <person name="Barry K."/>
            <person name="Glavina del Rio T."/>
            <person name="Dalin E."/>
            <person name="Tice H."/>
            <person name="Pitluck S."/>
            <person name="Saunders E."/>
            <person name="Brettin T."/>
            <person name="Bruce D."/>
            <person name="Detter J.C."/>
            <person name="Han C."/>
            <person name="Schmutz J."/>
            <person name="Larimer F."/>
            <person name="Land M."/>
            <person name="Hauser L."/>
            <person name="Kyrpides N."/>
            <person name="Mikhailova N."/>
            <person name="Nelson K."/>
            <person name="Gogarten J.P."/>
            <person name="Noll K."/>
            <person name="Richardson P."/>
        </authorList>
    </citation>
    <scope>NUCLEOTIDE SEQUENCE [LARGE SCALE GENOMIC DNA]</scope>
    <source>
        <strain evidence="6">ATCC 35602 / DSM 5306 / Rt17-B1</strain>
    </source>
</reference>
<dbReference type="AlphaFoldDB" id="A7HJC2"/>
<reference evidence="5 6" key="2">
    <citation type="journal article" date="2009" name="Proc. Natl. Acad. Sci. U.S.A.">
        <title>On the chimeric nature, thermophilic origin, and phylogenetic placement of the Thermotogales.</title>
        <authorList>
            <person name="Zhaxybayeva O."/>
            <person name="Swithers K.S."/>
            <person name="Lapierre P."/>
            <person name="Fournier G.P."/>
            <person name="Bickhart D.M."/>
            <person name="DeBoy R.T."/>
            <person name="Nelson K.E."/>
            <person name="Nesbo C.L."/>
            <person name="Doolittle W.F."/>
            <person name="Gogarten J.P."/>
            <person name="Noll K.M."/>
        </authorList>
    </citation>
    <scope>NUCLEOTIDE SEQUENCE [LARGE SCALE GENOMIC DNA]</scope>
    <source>
        <strain evidence="6">ATCC 35602 / DSM 5306 / Rt17-B1</strain>
    </source>
</reference>
<dbReference type="CDD" id="cd01129">
    <property type="entry name" value="PulE-GspE-like"/>
    <property type="match status" value="1"/>
</dbReference>
<dbReference type="RefSeq" id="WP_011993328.1">
    <property type="nucleotide sequence ID" value="NC_009718.1"/>
</dbReference>
<dbReference type="InterPro" id="IPR003593">
    <property type="entry name" value="AAA+_ATPase"/>
</dbReference>
<dbReference type="PANTHER" id="PTHR30258:SF1">
    <property type="entry name" value="PROTEIN TRANSPORT PROTEIN HOFB HOMOLOG"/>
    <property type="match status" value="1"/>
</dbReference>
<dbReference type="GO" id="GO:0005886">
    <property type="term" value="C:plasma membrane"/>
    <property type="evidence" value="ECO:0007669"/>
    <property type="project" value="TreeGrafter"/>
</dbReference>
<sequence length="569" mass="63808">MVTLEKEVKPKKLGDVLIEKGIITPFELEKALETQSQLKKPLGEVLVQMGYCTWDDIVRALAEQYGIEACIGEVKIDNEFVKKFPKELIQELKIVPISERDGKLFVGISNVYDIPNVKRRLKFRMNKDVDFCLFSPSVFESMYNTVIHGMSSSVFAEQIGDAIVQQQEEEKTEETEKISEEDTPVVKLVSNIVSHAIELDASDIHIEPQRKNVVVRYRVDGVLRRITEYPRNMHSAVVSRIKILSGLDIVERRLPQDGKFFIKKDEEQFDLRVSTMPSVHGEKVVMRILKVSSSKKKLEDLGYSPYNYERIKKLIEHPYGIILVTGPTGSGKSTTLVAVINSLNSEDVNIVTAEDPVEYTVDGITQCQVNAEIGLTFAKYLRAFLRQDPDIIMVGEIRDKETAQLAVEASLTGHLVLSTLHTNTAAGAIDRLVNMGIEPSLISASLIGVMGQRLVRKVCPYCKVETELPPEYAEKAKKIFPDMKPIQYVGQGCDKCNNTGYKGRTAVAEVLIVNDEIRRLIQKEASTFELDKAARKNGMISMFQDGLYKVLSGETTIAEILSVVGEEEE</sequence>
<evidence type="ECO:0000259" key="4">
    <source>
        <dbReference type="PROSITE" id="PS00662"/>
    </source>
</evidence>
<evidence type="ECO:0000313" key="5">
    <source>
        <dbReference type="EMBL" id="ABS60005.1"/>
    </source>
</evidence>
<dbReference type="InterPro" id="IPR001482">
    <property type="entry name" value="T2SS/T4SS_dom"/>
</dbReference>
<dbReference type="FunFam" id="3.30.450.90:FF:000001">
    <property type="entry name" value="Type II secretion system ATPase GspE"/>
    <property type="match status" value="1"/>
</dbReference>
<keyword evidence="2" id="KW-0547">Nucleotide-binding</keyword>
<dbReference type="Pfam" id="PF05157">
    <property type="entry name" value="MshEN"/>
    <property type="match status" value="1"/>
</dbReference>
<dbReference type="Gene3D" id="3.30.450.90">
    <property type="match status" value="1"/>
</dbReference>
<dbReference type="PROSITE" id="PS00662">
    <property type="entry name" value="T2SP_E"/>
    <property type="match status" value="1"/>
</dbReference>
<name>A7HJC2_FERNB</name>
<dbReference type="SMART" id="SM00382">
    <property type="entry name" value="AAA"/>
    <property type="match status" value="1"/>
</dbReference>
<dbReference type="SUPFAM" id="SSF160246">
    <property type="entry name" value="EspE N-terminal domain-like"/>
    <property type="match status" value="1"/>
</dbReference>
<dbReference type="Gene3D" id="3.40.50.300">
    <property type="entry name" value="P-loop containing nucleotide triphosphate hydrolases"/>
    <property type="match status" value="1"/>
</dbReference>
<accession>A7HJC2</accession>
<evidence type="ECO:0000313" key="6">
    <source>
        <dbReference type="Proteomes" id="UP000002415"/>
    </source>
</evidence>
<feature type="domain" description="Bacterial type II secretion system protein E" evidence="4">
    <location>
        <begin position="385"/>
        <end position="399"/>
    </location>
</feature>
<dbReference type="Proteomes" id="UP000002415">
    <property type="component" value="Chromosome"/>
</dbReference>
<keyword evidence="6" id="KW-1185">Reference proteome</keyword>
<dbReference type="FunFam" id="3.40.50.300:FF:000398">
    <property type="entry name" value="Type IV pilus assembly ATPase PilB"/>
    <property type="match status" value="1"/>
</dbReference>
<proteinExistence type="inferred from homology"/>
<dbReference type="GO" id="GO:0016887">
    <property type="term" value="F:ATP hydrolysis activity"/>
    <property type="evidence" value="ECO:0007669"/>
    <property type="project" value="TreeGrafter"/>
</dbReference>
<protein>
    <submittedName>
        <fullName evidence="5">Type II secretion system protein E</fullName>
    </submittedName>
</protein>
<keyword evidence="3" id="KW-0067">ATP-binding</keyword>
<dbReference type="STRING" id="381764.Fnod_0138"/>
<dbReference type="Pfam" id="PF00437">
    <property type="entry name" value="T2SSE"/>
    <property type="match status" value="1"/>
</dbReference>
<dbReference type="eggNOG" id="COG2804">
    <property type="taxonomic scope" value="Bacteria"/>
</dbReference>
<dbReference type="InterPro" id="IPR027417">
    <property type="entry name" value="P-loop_NTPase"/>
</dbReference>
<dbReference type="HOGENOM" id="CLU_013446_10_6_0"/>
<organism evidence="5 6">
    <name type="scientific">Fervidobacterium nodosum (strain ATCC 35602 / DSM 5306 / Rt17-B1)</name>
    <dbReference type="NCBI Taxonomy" id="381764"/>
    <lineage>
        <taxon>Bacteria</taxon>
        <taxon>Thermotogati</taxon>
        <taxon>Thermotogota</taxon>
        <taxon>Thermotogae</taxon>
        <taxon>Thermotogales</taxon>
        <taxon>Fervidobacteriaceae</taxon>
        <taxon>Fervidobacterium</taxon>
    </lineage>
</organism>
<dbReference type="EMBL" id="CP000771">
    <property type="protein sequence ID" value="ABS60005.1"/>
    <property type="molecule type" value="Genomic_DNA"/>
</dbReference>
<dbReference type="SUPFAM" id="SSF52540">
    <property type="entry name" value="P-loop containing nucleoside triphosphate hydrolases"/>
    <property type="match status" value="1"/>
</dbReference>
<evidence type="ECO:0000256" key="1">
    <source>
        <dbReference type="ARBA" id="ARBA00006611"/>
    </source>
</evidence>
<dbReference type="GO" id="GO:0005524">
    <property type="term" value="F:ATP binding"/>
    <property type="evidence" value="ECO:0007669"/>
    <property type="project" value="UniProtKB-KW"/>
</dbReference>
<dbReference type="KEGG" id="fno:Fnod_0138"/>
<evidence type="ECO:0000256" key="3">
    <source>
        <dbReference type="ARBA" id="ARBA00022840"/>
    </source>
</evidence>